<proteinExistence type="predicted"/>
<gene>
    <name evidence="2" type="ORF">PISMIDRAFT_331001</name>
</gene>
<dbReference type="Proteomes" id="UP000054018">
    <property type="component" value="Unassembled WGS sequence"/>
</dbReference>
<keyword evidence="3" id="KW-1185">Reference proteome</keyword>
<name>A0A0C9ZI03_9AGAM</name>
<reference evidence="3" key="2">
    <citation type="submission" date="2015-01" db="EMBL/GenBank/DDBJ databases">
        <title>Evolutionary Origins and Diversification of the Mycorrhizal Mutualists.</title>
        <authorList>
            <consortium name="DOE Joint Genome Institute"/>
            <consortium name="Mycorrhizal Genomics Consortium"/>
            <person name="Kohler A."/>
            <person name="Kuo A."/>
            <person name="Nagy L.G."/>
            <person name="Floudas D."/>
            <person name="Copeland A."/>
            <person name="Barry K.W."/>
            <person name="Cichocki N."/>
            <person name="Veneault-Fourrey C."/>
            <person name="LaButti K."/>
            <person name="Lindquist E.A."/>
            <person name="Lipzen A."/>
            <person name="Lundell T."/>
            <person name="Morin E."/>
            <person name="Murat C."/>
            <person name="Riley R."/>
            <person name="Ohm R."/>
            <person name="Sun H."/>
            <person name="Tunlid A."/>
            <person name="Henrissat B."/>
            <person name="Grigoriev I.V."/>
            <person name="Hibbett D.S."/>
            <person name="Martin F."/>
        </authorList>
    </citation>
    <scope>NUCLEOTIDE SEQUENCE [LARGE SCALE GENOMIC DNA]</scope>
    <source>
        <strain evidence="3">441</strain>
    </source>
</reference>
<reference evidence="2 3" key="1">
    <citation type="submission" date="2014-04" db="EMBL/GenBank/DDBJ databases">
        <authorList>
            <consortium name="DOE Joint Genome Institute"/>
            <person name="Kuo A."/>
            <person name="Kohler A."/>
            <person name="Costa M.D."/>
            <person name="Nagy L.G."/>
            <person name="Floudas D."/>
            <person name="Copeland A."/>
            <person name="Barry K.W."/>
            <person name="Cichocki N."/>
            <person name="Veneault-Fourrey C."/>
            <person name="LaButti K."/>
            <person name="Lindquist E.A."/>
            <person name="Lipzen A."/>
            <person name="Lundell T."/>
            <person name="Morin E."/>
            <person name="Murat C."/>
            <person name="Sun H."/>
            <person name="Tunlid A."/>
            <person name="Henrissat B."/>
            <person name="Grigoriev I.V."/>
            <person name="Hibbett D.S."/>
            <person name="Martin F."/>
            <person name="Nordberg H.P."/>
            <person name="Cantor M.N."/>
            <person name="Hua S.X."/>
        </authorList>
    </citation>
    <scope>NUCLEOTIDE SEQUENCE [LARGE SCALE GENOMIC DNA]</scope>
    <source>
        <strain evidence="2 3">441</strain>
    </source>
</reference>
<organism evidence="2 3">
    <name type="scientific">Pisolithus microcarpus 441</name>
    <dbReference type="NCBI Taxonomy" id="765257"/>
    <lineage>
        <taxon>Eukaryota</taxon>
        <taxon>Fungi</taxon>
        <taxon>Dikarya</taxon>
        <taxon>Basidiomycota</taxon>
        <taxon>Agaricomycotina</taxon>
        <taxon>Agaricomycetes</taxon>
        <taxon>Agaricomycetidae</taxon>
        <taxon>Boletales</taxon>
        <taxon>Sclerodermatineae</taxon>
        <taxon>Pisolithaceae</taxon>
        <taxon>Pisolithus</taxon>
    </lineage>
</organism>
<dbReference type="HOGENOM" id="CLU_2224252_0_0_1"/>
<keyword evidence="1" id="KW-1133">Transmembrane helix</keyword>
<sequence>MWVRHWPAGALRTFRTHRDPSVIKRDGVFHWKQRATVPAVRTFHATLLFTMLHVEGRMSYIFRPTFYVLLLGTWTWVIVDRTTGTLQRLVSSSSLYPYSHVCWAYI</sequence>
<dbReference type="EMBL" id="KN833706">
    <property type="protein sequence ID" value="KIK25624.1"/>
    <property type="molecule type" value="Genomic_DNA"/>
</dbReference>
<evidence type="ECO:0000256" key="1">
    <source>
        <dbReference type="SAM" id="Phobius"/>
    </source>
</evidence>
<dbReference type="AlphaFoldDB" id="A0A0C9ZI03"/>
<evidence type="ECO:0000313" key="3">
    <source>
        <dbReference type="Proteomes" id="UP000054018"/>
    </source>
</evidence>
<accession>A0A0C9ZI03</accession>
<protein>
    <submittedName>
        <fullName evidence="2">Uncharacterized protein</fullName>
    </submittedName>
</protein>
<keyword evidence="1" id="KW-0472">Membrane</keyword>
<keyword evidence="1" id="KW-0812">Transmembrane</keyword>
<feature type="transmembrane region" description="Helical" evidence="1">
    <location>
        <begin position="60"/>
        <end position="79"/>
    </location>
</feature>
<evidence type="ECO:0000313" key="2">
    <source>
        <dbReference type="EMBL" id="KIK25624.1"/>
    </source>
</evidence>